<protein>
    <submittedName>
        <fullName evidence="1">Uncharacterized protein</fullName>
    </submittedName>
</protein>
<dbReference type="AlphaFoldDB" id="A0AAV6TL96"/>
<proteinExistence type="predicted"/>
<dbReference type="EMBL" id="JAFNEN010002569">
    <property type="protein sequence ID" value="KAG8172577.1"/>
    <property type="molecule type" value="Genomic_DNA"/>
</dbReference>
<evidence type="ECO:0000313" key="1">
    <source>
        <dbReference type="EMBL" id="KAG8172577.1"/>
    </source>
</evidence>
<dbReference type="Proteomes" id="UP000827092">
    <property type="component" value="Unassembled WGS sequence"/>
</dbReference>
<name>A0AAV6TL96_9ARAC</name>
<keyword evidence="2" id="KW-1185">Reference proteome</keyword>
<gene>
    <name evidence="1" type="ORF">JTE90_003593</name>
</gene>
<feature type="non-terminal residue" evidence="1">
    <location>
        <position position="1"/>
    </location>
</feature>
<organism evidence="1 2">
    <name type="scientific">Oedothorax gibbosus</name>
    <dbReference type="NCBI Taxonomy" id="931172"/>
    <lineage>
        <taxon>Eukaryota</taxon>
        <taxon>Metazoa</taxon>
        <taxon>Ecdysozoa</taxon>
        <taxon>Arthropoda</taxon>
        <taxon>Chelicerata</taxon>
        <taxon>Arachnida</taxon>
        <taxon>Araneae</taxon>
        <taxon>Araneomorphae</taxon>
        <taxon>Entelegynae</taxon>
        <taxon>Araneoidea</taxon>
        <taxon>Linyphiidae</taxon>
        <taxon>Erigoninae</taxon>
        <taxon>Oedothorax</taxon>
    </lineage>
</organism>
<comment type="caution">
    <text evidence="1">The sequence shown here is derived from an EMBL/GenBank/DDBJ whole genome shotgun (WGS) entry which is preliminary data.</text>
</comment>
<accession>A0AAV6TL96</accession>
<reference evidence="1 2" key="1">
    <citation type="journal article" date="2022" name="Nat. Ecol. Evol.">
        <title>A masculinizing supergene underlies an exaggerated male reproductive morph in a spider.</title>
        <authorList>
            <person name="Hendrickx F."/>
            <person name="De Corte Z."/>
            <person name="Sonet G."/>
            <person name="Van Belleghem S.M."/>
            <person name="Kostlbacher S."/>
            <person name="Vangestel C."/>
        </authorList>
    </citation>
    <scope>NUCLEOTIDE SEQUENCE [LARGE SCALE GENOMIC DNA]</scope>
    <source>
        <strain evidence="1">W744_W776</strain>
    </source>
</reference>
<sequence length="43" mass="4552">SPASSPPQEELKVTFVGEPGLTGGLTKEGFFLLLIAHLRPGLF</sequence>
<evidence type="ECO:0000313" key="2">
    <source>
        <dbReference type="Proteomes" id="UP000827092"/>
    </source>
</evidence>